<accession>A0A0F8UPY9</accession>
<evidence type="ECO:0000313" key="2">
    <source>
        <dbReference type="EMBL" id="KKK21644.1"/>
    </source>
</evidence>
<sequence length="156" mass="17394">SVYKPYLWLIITIMLIRSTTGVAPAPEGVTPDFNDSSGHLKTTGETIAAVALTLSTSCLVMRIYTKMHLLRRFWIDDGYSDYPCLGTVRIGSINSPVYVPSNPYFLQPNKIMPSDGYSHSGYGIHIWNITVSRLGSYERVGLHHPLLLTIIIDHLT</sequence>
<feature type="non-terminal residue" evidence="2">
    <location>
        <position position="1"/>
    </location>
</feature>
<gene>
    <name evidence="2" type="ORF">ARAM_005248</name>
</gene>
<dbReference type="AlphaFoldDB" id="A0A0F8UPY9"/>
<proteinExistence type="predicted"/>
<dbReference type="Proteomes" id="UP000034291">
    <property type="component" value="Unassembled WGS sequence"/>
</dbReference>
<keyword evidence="3" id="KW-1185">Reference proteome</keyword>
<dbReference type="EMBL" id="JZBS01001711">
    <property type="protein sequence ID" value="KKK21644.1"/>
    <property type="molecule type" value="Genomic_DNA"/>
</dbReference>
<evidence type="ECO:0000313" key="3">
    <source>
        <dbReference type="Proteomes" id="UP000034291"/>
    </source>
</evidence>
<reference evidence="2 3" key="1">
    <citation type="submission" date="2015-02" db="EMBL/GenBank/DDBJ databases">
        <title>Draft Genome Sequences of Two Closely-Related Aflatoxigenic Aspergillus Species Obtained from the Cote d'Ivoire.</title>
        <authorList>
            <person name="Moore G.G."/>
            <person name="Beltz S.B."/>
            <person name="Mack B.M."/>
        </authorList>
    </citation>
    <scope>NUCLEOTIDE SEQUENCE [LARGE SCALE GENOMIC DNA]</scope>
    <source>
        <strain evidence="2 3">SRRC1468</strain>
    </source>
</reference>
<dbReference type="OrthoDB" id="5342292at2759"/>
<keyword evidence="1" id="KW-0472">Membrane</keyword>
<dbReference type="STRING" id="308745.A0A0F8UPY9"/>
<organism evidence="2 3">
    <name type="scientific">Aspergillus rambellii</name>
    <dbReference type="NCBI Taxonomy" id="308745"/>
    <lineage>
        <taxon>Eukaryota</taxon>
        <taxon>Fungi</taxon>
        <taxon>Dikarya</taxon>
        <taxon>Ascomycota</taxon>
        <taxon>Pezizomycotina</taxon>
        <taxon>Eurotiomycetes</taxon>
        <taxon>Eurotiomycetidae</taxon>
        <taxon>Eurotiales</taxon>
        <taxon>Aspergillaceae</taxon>
        <taxon>Aspergillus</taxon>
        <taxon>Aspergillus subgen. Nidulantes</taxon>
    </lineage>
</organism>
<protein>
    <submittedName>
        <fullName evidence="2">Uncharacterized protein</fullName>
    </submittedName>
</protein>
<feature type="transmembrane region" description="Helical" evidence="1">
    <location>
        <begin position="7"/>
        <end position="26"/>
    </location>
</feature>
<feature type="transmembrane region" description="Helical" evidence="1">
    <location>
        <begin position="46"/>
        <end position="64"/>
    </location>
</feature>
<name>A0A0F8UPY9_9EURO</name>
<keyword evidence="1" id="KW-1133">Transmembrane helix</keyword>
<comment type="caution">
    <text evidence="2">The sequence shown here is derived from an EMBL/GenBank/DDBJ whole genome shotgun (WGS) entry which is preliminary data.</text>
</comment>
<evidence type="ECO:0000256" key="1">
    <source>
        <dbReference type="SAM" id="Phobius"/>
    </source>
</evidence>
<keyword evidence="1" id="KW-0812">Transmembrane</keyword>